<sequence>MHKYLVTFDYEIAPNNEPLAVAIRTKLETLPDTKWFQHLPTEIILISPLSIDKIFDEIQCLEETIRVSVCEFSDFMTNSSRTNLWLHQNNA</sequence>
<gene>
    <name evidence="1" type="ORF">J3E67_000648</name>
</gene>
<reference evidence="1" key="1">
    <citation type="submission" date="2021-03" db="EMBL/GenBank/DDBJ databases">
        <title>Whole genome sequence of Lactobacillus gasseri HL75.</title>
        <authorList>
            <person name="Kim J.-M."/>
            <person name="Chung S.H."/>
            <person name="Kim J.-S."/>
        </authorList>
    </citation>
    <scope>NUCLEOTIDE SEQUENCE</scope>
    <source>
        <strain evidence="1">HL75</strain>
    </source>
</reference>
<evidence type="ECO:0000313" key="1">
    <source>
        <dbReference type="EMBL" id="QTD66319.1"/>
    </source>
</evidence>
<dbReference type="EMBL" id="CP071801">
    <property type="protein sequence ID" value="QTD66319.1"/>
    <property type="molecule type" value="Genomic_DNA"/>
</dbReference>
<dbReference type="GeneID" id="48924643"/>
<name>A0A1V3XZW9_LACGS</name>
<dbReference type="RefSeq" id="WP_020807689.1">
    <property type="nucleotide sequence ID" value="NZ_CABHMU010000012.1"/>
</dbReference>
<accession>A0A1V3XZW9</accession>
<dbReference type="Proteomes" id="UP000663932">
    <property type="component" value="Chromosome"/>
</dbReference>
<evidence type="ECO:0000313" key="2">
    <source>
        <dbReference type="Proteomes" id="UP000663932"/>
    </source>
</evidence>
<dbReference type="AlphaFoldDB" id="A0A1V3XZW9"/>
<protein>
    <submittedName>
        <fullName evidence="1">Uncharacterized protein</fullName>
    </submittedName>
</protein>
<proteinExistence type="predicted"/>
<organism evidence="1 2">
    <name type="scientific">Lactobacillus gasseri</name>
    <dbReference type="NCBI Taxonomy" id="1596"/>
    <lineage>
        <taxon>Bacteria</taxon>
        <taxon>Bacillati</taxon>
        <taxon>Bacillota</taxon>
        <taxon>Bacilli</taxon>
        <taxon>Lactobacillales</taxon>
        <taxon>Lactobacillaceae</taxon>
        <taxon>Lactobacillus</taxon>
    </lineage>
</organism>